<dbReference type="RefSeq" id="XP_064670570.1">
    <property type="nucleotide sequence ID" value="XM_064815019.1"/>
</dbReference>
<organism evidence="2 3">
    <name type="scientific">Canariomyces notabilis</name>
    <dbReference type="NCBI Taxonomy" id="2074819"/>
    <lineage>
        <taxon>Eukaryota</taxon>
        <taxon>Fungi</taxon>
        <taxon>Dikarya</taxon>
        <taxon>Ascomycota</taxon>
        <taxon>Pezizomycotina</taxon>
        <taxon>Sordariomycetes</taxon>
        <taxon>Sordariomycetidae</taxon>
        <taxon>Sordariales</taxon>
        <taxon>Chaetomiaceae</taxon>
        <taxon>Canariomyces</taxon>
    </lineage>
</organism>
<reference evidence="2" key="1">
    <citation type="journal article" date="2023" name="Mol. Phylogenet. Evol.">
        <title>Genome-scale phylogeny and comparative genomics of the fungal order Sordariales.</title>
        <authorList>
            <person name="Hensen N."/>
            <person name="Bonometti L."/>
            <person name="Westerberg I."/>
            <person name="Brannstrom I.O."/>
            <person name="Guillou S."/>
            <person name="Cros-Aarteil S."/>
            <person name="Calhoun S."/>
            <person name="Haridas S."/>
            <person name="Kuo A."/>
            <person name="Mondo S."/>
            <person name="Pangilinan J."/>
            <person name="Riley R."/>
            <person name="LaButti K."/>
            <person name="Andreopoulos B."/>
            <person name="Lipzen A."/>
            <person name="Chen C."/>
            <person name="Yan M."/>
            <person name="Daum C."/>
            <person name="Ng V."/>
            <person name="Clum A."/>
            <person name="Steindorff A."/>
            <person name="Ohm R.A."/>
            <person name="Martin F."/>
            <person name="Silar P."/>
            <person name="Natvig D.O."/>
            <person name="Lalanne C."/>
            <person name="Gautier V."/>
            <person name="Ament-Velasquez S.L."/>
            <person name="Kruys A."/>
            <person name="Hutchinson M.I."/>
            <person name="Powell A.J."/>
            <person name="Barry K."/>
            <person name="Miller A.N."/>
            <person name="Grigoriev I.V."/>
            <person name="Debuchy R."/>
            <person name="Gladieux P."/>
            <person name="Hiltunen Thoren M."/>
            <person name="Johannesson H."/>
        </authorList>
    </citation>
    <scope>NUCLEOTIDE SEQUENCE</scope>
    <source>
        <strain evidence="2">CBS 508.74</strain>
    </source>
</reference>
<reference evidence="2" key="2">
    <citation type="submission" date="2023-05" db="EMBL/GenBank/DDBJ databases">
        <authorList>
            <consortium name="Lawrence Berkeley National Laboratory"/>
            <person name="Steindorff A."/>
            <person name="Hensen N."/>
            <person name="Bonometti L."/>
            <person name="Westerberg I."/>
            <person name="Brannstrom I.O."/>
            <person name="Guillou S."/>
            <person name="Cros-Aarteil S."/>
            <person name="Calhoun S."/>
            <person name="Haridas S."/>
            <person name="Kuo A."/>
            <person name="Mondo S."/>
            <person name="Pangilinan J."/>
            <person name="Riley R."/>
            <person name="Labutti K."/>
            <person name="Andreopoulos B."/>
            <person name="Lipzen A."/>
            <person name="Chen C."/>
            <person name="Yanf M."/>
            <person name="Daum C."/>
            <person name="Ng V."/>
            <person name="Clum A."/>
            <person name="Ohm R."/>
            <person name="Martin F."/>
            <person name="Silar P."/>
            <person name="Natvig D."/>
            <person name="Lalanne C."/>
            <person name="Gautier V."/>
            <person name="Ament-Velasquez S.L."/>
            <person name="Kruys A."/>
            <person name="Hutchinson M.I."/>
            <person name="Powell A.J."/>
            <person name="Barry K."/>
            <person name="Miller A.N."/>
            <person name="Grigoriev I.V."/>
            <person name="Debuchy R."/>
            <person name="Gladieux P."/>
            <person name="Thoren M.H."/>
            <person name="Johannesson H."/>
        </authorList>
    </citation>
    <scope>NUCLEOTIDE SEQUENCE</scope>
    <source>
        <strain evidence="2">CBS 508.74</strain>
    </source>
</reference>
<keyword evidence="3" id="KW-1185">Reference proteome</keyword>
<protein>
    <submittedName>
        <fullName evidence="2">Uncharacterized protein</fullName>
    </submittedName>
</protein>
<comment type="caution">
    <text evidence="2">The sequence shown here is derived from an EMBL/GenBank/DDBJ whole genome shotgun (WGS) entry which is preliminary data.</text>
</comment>
<evidence type="ECO:0000313" key="3">
    <source>
        <dbReference type="Proteomes" id="UP001302812"/>
    </source>
</evidence>
<proteinExistence type="predicted"/>
<evidence type="ECO:0000256" key="1">
    <source>
        <dbReference type="SAM" id="SignalP"/>
    </source>
</evidence>
<sequence length="286" mass="27323">MKATFLAAMVAMATSVAAAPLVDTSAAVSVSAPPVDAAAGVSSRATGNVVQDLAPGINQVLTVTGPNAEKLLIELSPSVAGLLSGLGLPSVGVPVGSVIASAATVGELVKDLGNNVEGLLTVVGADVGALLIQLSPEVAGLVSGLGLPSVGVPVGTVVGTLGANLKRREVVQDLAPQVQDILEVTGPDAKRLLIQLSPSVAGLLAGLGLPGVGVSVGQVVATAGSVGDLLQSLGAPVAGTLTVVGQDGGLLLVQLAPSVASLVAGLGLPGVGVSVGTVVATLGANL</sequence>
<dbReference type="GeneID" id="89939144"/>
<dbReference type="AlphaFoldDB" id="A0AAN6YSP3"/>
<gene>
    <name evidence="2" type="ORF">N656DRAFT_778510</name>
</gene>
<accession>A0AAN6YSP3</accession>
<feature type="chain" id="PRO_5042911345" evidence="1">
    <location>
        <begin position="19"/>
        <end position="286"/>
    </location>
</feature>
<dbReference type="Proteomes" id="UP001302812">
    <property type="component" value="Unassembled WGS sequence"/>
</dbReference>
<dbReference type="EMBL" id="MU853340">
    <property type="protein sequence ID" value="KAK4113000.1"/>
    <property type="molecule type" value="Genomic_DNA"/>
</dbReference>
<feature type="signal peptide" evidence="1">
    <location>
        <begin position="1"/>
        <end position="18"/>
    </location>
</feature>
<evidence type="ECO:0000313" key="2">
    <source>
        <dbReference type="EMBL" id="KAK4113000.1"/>
    </source>
</evidence>
<keyword evidence="1" id="KW-0732">Signal</keyword>
<name>A0AAN6YSP3_9PEZI</name>